<sequence>MLRIIGSPSLRGAIPCSIGQLTQLTVLELRELGLDSMLPEEIGNLTSLEVLDLSSATLTGSIPPITGMLTKLLFLSLGNNNLTGSIPVEIGNMIAGMVGIDFSDNSLAQEIPNGLTTLLGLTYLNLSGNLLSGCIPEDIGNLVWLQSLDFSRNKLSGEIPPSFVGLKSIGALNLSSNCLSGRIPMGNQLQMLAHPSIYSNNPGLCGFPLNECVNSSTLTHNETRQAAEDMELMWFYCFVVAGFIFGFWLYWGMFLFYSETWRCAFYRYVDNVQGKTTKKIHSCMSCFQASGPEWHDERCAYTRPVSSSFLKM</sequence>
<proteinExistence type="predicted"/>
<accession>A0ACD5WI50</accession>
<evidence type="ECO:0000313" key="2">
    <source>
        <dbReference type="Proteomes" id="UP001732700"/>
    </source>
</evidence>
<organism evidence="1 2">
    <name type="scientific">Avena sativa</name>
    <name type="common">Oat</name>
    <dbReference type="NCBI Taxonomy" id="4498"/>
    <lineage>
        <taxon>Eukaryota</taxon>
        <taxon>Viridiplantae</taxon>
        <taxon>Streptophyta</taxon>
        <taxon>Embryophyta</taxon>
        <taxon>Tracheophyta</taxon>
        <taxon>Spermatophyta</taxon>
        <taxon>Magnoliopsida</taxon>
        <taxon>Liliopsida</taxon>
        <taxon>Poales</taxon>
        <taxon>Poaceae</taxon>
        <taxon>BOP clade</taxon>
        <taxon>Pooideae</taxon>
        <taxon>Poodae</taxon>
        <taxon>Poeae</taxon>
        <taxon>Poeae Chloroplast Group 1 (Aveneae type)</taxon>
        <taxon>Aveninae</taxon>
        <taxon>Avena</taxon>
    </lineage>
</organism>
<evidence type="ECO:0000313" key="1">
    <source>
        <dbReference type="EnsemblPlants" id="AVESA.00010b.r2.4AG0643190.1.CDS"/>
    </source>
</evidence>
<protein>
    <submittedName>
        <fullName evidence="1">Uncharacterized protein</fullName>
    </submittedName>
</protein>
<reference evidence="1" key="1">
    <citation type="submission" date="2021-05" db="EMBL/GenBank/DDBJ databases">
        <authorList>
            <person name="Scholz U."/>
            <person name="Mascher M."/>
            <person name="Fiebig A."/>
        </authorList>
    </citation>
    <scope>NUCLEOTIDE SEQUENCE [LARGE SCALE GENOMIC DNA]</scope>
</reference>
<name>A0ACD5WI50_AVESA</name>
<keyword evidence="2" id="KW-1185">Reference proteome</keyword>
<reference evidence="1" key="2">
    <citation type="submission" date="2025-09" db="UniProtKB">
        <authorList>
            <consortium name="EnsemblPlants"/>
        </authorList>
    </citation>
    <scope>IDENTIFICATION</scope>
</reference>
<dbReference type="Proteomes" id="UP001732700">
    <property type="component" value="Chromosome 4A"/>
</dbReference>
<dbReference type="EnsemblPlants" id="AVESA.00010b.r2.4AG0643190.1">
    <property type="protein sequence ID" value="AVESA.00010b.r2.4AG0643190.1.CDS"/>
    <property type="gene ID" value="AVESA.00010b.r2.4AG0643190"/>
</dbReference>